<feature type="transmembrane region" description="Helical" evidence="9">
    <location>
        <begin position="221"/>
        <end position="241"/>
    </location>
</feature>
<name>A0A840N9E8_9BRAD</name>
<dbReference type="RefSeq" id="WP_019196021.1">
    <property type="nucleotide sequence ID" value="NZ_JACHIJ010000013.1"/>
</dbReference>
<feature type="transmembrane region" description="Helical" evidence="9">
    <location>
        <begin position="15"/>
        <end position="35"/>
    </location>
</feature>
<keyword evidence="6 9" id="KW-1133">Transmembrane helix</keyword>
<gene>
    <name evidence="10" type="ORF">HNQ36_005238</name>
</gene>
<accession>A0A840N9E8</accession>
<sequence>MQLVTTILLDGLIDASWIFIVAVGLTLIFGVLNVLNLAHGNFYAIGAYVAATVAGWYYASGDNPPAFGLVLMLGSSMLVAGILGPLLERGLLRFLYERDEVILVLVTYALFLILEDATKLIWGVNPYYAYDPYSLFGDLKVYGLTYVGYDLMLIVFAIFAGIILWLGLNRTKSGKLVLAVIHDRDMSSALGINVTRIFVIAFTIGVFLAAIGGAITAPKISVQPGLAVTVVLLSFAVVVIGGLGSIEGAAIAALVVGLSRSLAIHLWPSAELFIVYLVMALMLAIKPQGMFGAVQLRKI</sequence>
<dbReference type="GO" id="GO:0005886">
    <property type="term" value="C:plasma membrane"/>
    <property type="evidence" value="ECO:0007669"/>
    <property type="project" value="UniProtKB-SubCell"/>
</dbReference>
<feature type="transmembrane region" description="Helical" evidence="9">
    <location>
        <begin position="273"/>
        <end position="294"/>
    </location>
</feature>
<comment type="subcellular location">
    <subcellularLocation>
        <location evidence="1">Cell membrane</location>
        <topology evidence="1">Multi-pass membrane protein</topology>
    </subcellularLocation>
</comment>
<evidence type="ECO:0000256" key="8">
    <source>
        <dbReference type="ARBA" id="ARBA00037998"/>
    </source>
</evidence>
<dbReference type="PANTHER" id="PTHR11795:SF442">
    <property type="entry name" value="ABC TRANSPORTER ATP-BINDING PROTEIN"/>
    <property type="match status" value="1"/>
</dbReference>
<feature type="transmembrane region" description="Helical" evidence="9">
    <location>
        <begin position="65"/>
        <end position="88"/>
    </location>
</feature>
<dbReference type="CDD" id="cd06582">
    <property type="entry name" value="TM_PBP1_LivH_like"/>
    <property type="match status" value="1"/>
</dbReference>
<evidence type="ECO:0000256" key="5">
    <source>
        <dbReference type="ARBA" id="ARBA00022970"/>
    </source>
</evidence>
<feature type="transmembrane region" description="Helical" evidence="9">
    <location>
        <begin position="189"/>
        <end position="215"/>
    </location>
</feature>
<comment type="caution">
    <text evidence="10">The sequence shown here is derived from an EMBL/GenBank/DDBJ whole genome shotgun (WGS) entry which is preliminary data.</text>
</comment>
<dbReference type="AlphaFoldDB" id="A0A840N9E8"/>
<dbReference type="Proteomes" id="UP000521227">
    <property type="component" value="Unassembled WGS sequence"/>
</dbReference>
<keyword evidence="3" id="KW-1003">Cell membrane</keyword>
<keyword evidence="4 9" id="KW-0812">Transmembrane</keyword>
<evidence type="ECO:0000256" key="7">
    <source>
        <dbReference type="ARBA" id="ARBA00023136"/>
    </source>
</evidence>
<proteinExistence type="inferred from homology"/>
<evidence type="ECO:0000256" key="1">
    <source>
        <dbReference type="ARBA" id="ARBA00004651"/>
    </source>
</evidence>
<comment type="similarity">
    <text evidence="8">Belongs to the binding-protein-dependent transport system permease family. LivHM subfamily.</text>
</comment>
<keyword evidence="2" id="KW-0813">Transport</keyword>
<feature type="transmembrane region" description="Helical" evidence="9">
    <location>
        <begin position="142"/>
        <end position="168"/>
    </location>
</feature>
<evidence type="ECO:0000256" key="9">
    <source>
        <dbReference type="SAM" id="Phobius"/>
    </source>
</evidence>
<evidence type="ECO:0000313" key="11">
    <source>
        <dbReference type="Proteomes" id="UP000521227"/>
    </source>
</evidence>
<feature type="transmembrane region" description="Helical" evidence="9">
    <location>
        <begin position="42"/>
        <end position="59"/>
    </location>
</feature>
<dbReference type="GO" id="GO:0006865">
    <property type="term" value="P:amino acid transport"/>
    <property type="evidence" value="ECO:0007669"/>
    <property type="project" value="UniProtKB-KW"/>
</dbReference>
<reference evidence="10 11" key="1">
    <citation type="submission" date="2020-08" db="EMBL/GenBank/DDBJ databases">
        <title>Genomic Encyclopedia of Type Strains, Phase IV (KMG-IV): sequencing the most valuable type-strain genomes for metagenomic binning, comparative biology and taxonomic classification.</title>
        <authorList>
            <person name="Goeker M."/>
        </authorList>
    </citation>
    <scope>NUCLEOTIDE SEQUENCE [LARGE SCALE GENOMIC DNA]</scope>
    <source>
        <strain evidence="10 11">DSM 17498</strain>
    </source>
</reference>
<dbReference type="Pfam" id="PF02653">
    <property type="entry name" value="BPD_transp_2"/>
    <property type="match status" value="1"/>
</dbReference>
<dbReference type="EMBL" id="JACHIJ010000013">
    <property type="protein sequence ID" value="MBB5055227.1"/>
    <property type="molecule type" value="Genomic_DNA"/>
</dbReference>
<keyword evidence="5" id="KW-0029">Amino-acid transport</keyword>
<protein>
    <submittedName>
        <fullName evidence="10">Branched-chain amino acid transport system permease protein</fullName>
    </submittedName>
</protein>
<organism evidence="10 11">
    <name type="scientific">Afipia massiliensis</name>
    <dbReference type="NCBI Taxonomy" id="211460"/>
    <lineage>
        <taxon>Bacteria</taxon>
        <taxon>Pseudomonadati</taxon>
        <taxon>Pseudomonadota</taxon>
        <taxon>Alphaproteobacteria</taxon>
        <taxon>Hyphomicrobiales</taxon>
        <taxon>Nitrobacteraceae</taxon>
        <taxon>Afipia</taxon>
    </lineage>
</organism>
<evidence type="ECO:0000313" key="10">
    <source>
        <dbReference type="EMBL" id="MBB5055227.1"/>
    </source>
</evidence>
<dbReference type="InterPro" id="IPR001851">
    <property type="entry name" value="ABC_transp_permease"/>
</dbReference>
<dbReference type="GO" id="GO:0022857">
    <property type="term" value="F:transmembrane transporter activity"/>
    <property type="evidence" value="ECO:0007669"/>
    <property type="project" value="InterPro"/>
</dbReference>
<evidence type="ECO:0000256" key="4">
    <source>
        <dbReference type="ARBA" id="ARBA00022692"/>
    </source>
</evidence>
<dbReference type="PANTHER" id="PTHR11795">
    <property type="entry name" value="BRANCHED-CHAIN AMINO ACID TRANSPORT SYSTEM PERMEASE PROTEIN LIVH"/>
    <property type="match status" value="1"/>
</dbReference>
<evidence type="ECO:0000256" key="2">
    <source>
        <dbReference type="ARBA" id="ARBA00022448"/>
    </source>
</evidence>
<evidence type="ECO:0000256" key="3">
    <source>
        <dbReference type="ARBA" id="ARBA00022475"/>
    </source>
</evidence>
<dbReference type="InterPro" id="IPR052157">
    <property type="entry name" value="BCAA_transport_permease"/>
</dbReference>
<keyword evidence="7 9" id="KW-0472">Membrane</keyword>
<feature type="transmembrane region" description="Helical" evidence="9">
    <location>
        <begin position="100"/>
        <end position="122"/>
    </location>
</feature>
<evidence type="ECO:0000256" key="6">
    <source>
        <dbReference type="ARBA" id="ARBA00022989"/>
    </source>
</evidence>